<feature type="compositionally biased region" description="Polar residues" evidence="1">
    <location>
        <begin position="369"/>
        <end position="380"/>
    </location>
</feature>
<keyword evidence="2" id="KW-0472">Membrane</keyword>
<name>A0A336M6W1_CULSO</name>
<dbReference type="Gene3D" id="3.30.70.960">
    <property type="entry name" value="SEA domain"/>
    <property type="match status" value="1"/>
</dbReference>
<keyword evidence="2" id="KW-1133">Transmembrane helix</keyword>
<organism evidence="4">
    <name type="scientific">Culicoides sonorensis</name>
    <name type="common">Biting midge</name>
    <dbReference type="NCBI Taxonomy" id="179676"/>
    <lineage>
        <taxon>Eukaryota</taxon>
        <taxon>Metazoa</taxon>
        <taxon>Ecdysozoa</taxon>
        <taxon>Arthropoda</taxon>
        <taxon>Hexapoda</taxon>
        <taxon>Insecta</taxon>
        <taxon>Pterygota</taxon>
        <taxon>Neoptera</taxon>
        <taxon>Endopterygota</taxon>
        <taxon>Diptera</taxon>
        <taxon>Nematocera</taxon>
        <taxon>Chironomoidea</taxon>
        <taxon>Ceratopogonidae</taxon>
        <taxon>Ceratopogoninae</taxon>
        <taxon>Culicoides</taxon>
        <taxon>Monoculicoides</taxon>
    </lineage>
</organism>
<sequence>MTTQEPQPITTKSPPVFIRKFSPKARPDQIVTKTTTTTTTTTEAPTTSTTQVPKAESKKIVIEDDLSGLLPADFKPRYQGYKKKGATSTTTTTTTTSTTETPSVNRINNTRSFKNSPSEQSISFVEDDVAKFLPKDFKLNKPESKVAVVDDIDKFLPPGYKKQLNTKTEKPLPVIPIQDDILSKLLPKGYNVPSSQKAETTTKKIVNSPVDISKLLPPGYKPPQEEEETENKESQKVIPLEKEDLFAKLLKKSQSALDALLPPGFTPEPETTTPSTTTTTAGGFVFPKRPGGNKSAKDNDGPKRAKGPPPPKIDIKRGPPTRATTEFTGWPTVATTPISIEKLLANSGGEKIDIASLFNKALGNVNGNTGGSSYDSQPNIPDSPFSLPTTTTTTTSTTTVKPTEPGICQTECDLAGTIRIVDGVKWRPELLDHNTDEWKNLAKEVKQELNEVFIKSDKLRRWYKTLRIDSFSKGSVLVDYFVELDDISDEVNTLQIKGFFHDALTPTKLPESIQNDTMDERQSSAVPQVKETFMLGKFVLDPISTDFIVQHKPVLASGPETSEALLPQWAIAVIVMSFFSLLFVILFGVAVLISRQRAAKKKGPVPLTAAMLNELNKNHMGGIDNYGNEELYNVDDGWGDEKEPPYVSRSKHSGWADEKEPPYSKHEFKSKRLNGGSIYGSSATNIYDSWGSARNPPRGADYYDDSGYDPYSHRSTYSRDYMMHEPPALYPYHKHEKYDYRSSRRNHRDYDPNF</sequence>
<feature type="region of interest" description="Disordered" evidence="1">
    <location>
        <begin position="78"/>
        <end position="121"/>
    </location>
</feature>
<feature type="compositionally biased region" description="Polar residues" evidence="1">
    <location>
        <begin position="1"/>
        <end position="13"/>
    </location>
</feature>
<feature type="compositionally biased region" description="Low complexity" evidence="1">
    <location>
        <begin position="87"/>
        <end position="101"/>
    </location>
</feature>
<evidence type="ECO:0000259" key="3">
    <source>
        <dbReference type="PROSITE" id="PS50024"/>
    </source>
</evidence>
<feature type="compositionally biased region" description="Low complexity" evidence="1">
    <location>
        <begin position="389"/>
        <end position="399"/>
    </location>
</feature>
<dbReference type="InterPro" id="IPR000082">
    <property type="entry name" value="SEA_dom"/>
</dbReference>
<dbReference type="SUPFAM" id="SSF82671">
    <property type="entry name" value="SEA domain"/>
    <property type="match status" value="1"/>
</dbReference>
<accession>A0A336M6W1</accession>
<keyword evidence="2" id="KW-0812">Transmembrane</keyword>
<dbReference type="VEuPathDB" id="VectorBase:CSON013052"/>
<feature type="compositionally biased region" description="Polar residues" evidence="1">
    <location>
        <begin position="102"/>
        <end position="121"/>
    </location>
</feature>
<dbReference type="Pfam" id="PF01390">
    <property type="entry name" value="SEA"/>
    <property type="match status" value="1"/>
</dbReference>
<feature type="compositionally biased region" description="Low complexity" evidence="1">
    <location>
        <begin position="32"/>
        <end position="50"/>
    </location>
</feature>
<feature type="transmembrane region" description="Helical" evidence="2">
    <location>
        <begin position="569"/>
        <end position="593"/>
    </location>
</feature>
<evidence type="ECO:0000313" key="4">
    <source>
        <dbReference type="EMBL" id="SSX26044.1"/>
    </source>
</evidence>
<dbReference type="EMBL" id="UFQT01000643">
    <property type="protein sequence ID" value="SSX26044.1"/>
    <property type="molecule type" value="Genomic_DNA"/>
</dbReference>
<feature type="region of interest" description="Disordered" evidence="1">
    <location>
        <begin position="212"/>
        <end position="238"/>
    </location>
</feature>
<reference evidence="4" key="1">
    <citation type="submission" date="2018-07" db="EMBL/GenBank/DDBJ databases">
        <authorList>
            <person name="Quirk P.G."/>
            <person name="Krulwich T.A."/>
        </authorList>
    </citation>
    <scope>NUCLEOTIDE SEQUENCE</scope>
</reference>
<proteinExistence type="predicted"/>
<evidence type="ECO:0000256" key="1">
    <source>
        <dbReference type="SAM" id="MobiDB-lite"/>
    </source>
</evidence>
<feature type="compositionally biased region" description="Low complexity" evidence="1">
    <location>
        <begin position="267"/>
        <end position="280"/>
    </location>
</feature>
<feature type="domain" description="SEA" evidence="3">
    <location>
        <begin position="410"/>
        <end position="520"/>
    </location>
</feature>
<feature type="region of interest" description="Disordered" evidence="1">
    <location>
        <begin position="369"/>
        <end position="402"/>
    </location>
</feature>
<dbReference type="InterPro" id="IPR036364">
    <property type="entry name" value="SEA_dom_sf"/>
</dbReference>
<gene>
    <name evidence="4" type="primary">CSON013052</name>
</gene>
<feature type="region of interest" description="Disordered" evidence="1">
    <location>
        <begin position="1"/>
        <end position="55"/>
    </location>
</feature>
<dbReference type="PROSITE" id="PS50024">
    <property type="entry name" value="SEA"/>
    <property type="match status" value="1"/>
</dbReference>
<feature type="region of interest" description="Disordered" evidence="1">
    <location>
        <begin position="260"/>
        <end position="327"/>
    </location>
</feature>
<dbReference type="AlphaFoldDB" id="A0A336M6W1"/>
<evidence type="ECO:0000256" key="2">
    <source>
        <dbReference type="SAM" id="Phobius"/>
    </source>
</evidence>
<protein>
    <submittedName>
        <fullName evidence="4">CSON013052 protein</fullName>
    </submittedName>
</protein>